<dbReference type="GO" id="GO:0009401">
    <property type="term" value="P:phosphoenolpyruvate-dependent sugar phosphotransferase system"/>
    <property type="evidence" value="ECO:0007669"/>
    <property type="project" value="TreeGrafter"/>
</dbReference>
<comment type="pathway">
    <text evidence="1">Carbohydrate metabolism.</text>
</comment>
<dbReference type="PIRSF" id="PIRSF009264">
    <property type="entry name" value="TagBP_ald_AgaZ"/>
    <property type="match status" value="1"/>
</dbReference>
<organism evidence="2 3">
    <name type="scientific">Rhizobium etli bv. mimosae str. IE4771</name>
    <dbReference type="NCBI Taxonomy" id="1432050"/>
    <lineage>
        <taxon>Bacteria</taxon>
        <taxon>Pseudomonadati</taxon>
        <taxon>Pseudomonadota</taxon>
        <taxon>Alphaproteobacteria</taxon>
        <taxon>Hyphomicrobiales</taxon>
        <taxon>Rhizobiaceae</taxon>
        <taxon>Rhizobium/Agrobacterium group</taxon>
        <taxon>Rhizobium</taxon>
    </lineage>
</organism>
<dbReference type="EC" id="4.1.2.40" evidence="2"/>
<dbReference type="RefSeq" id="WP_040113110.1">
    <property type="nucleotide sequence ID" value="NZ_CP006991.1"/>
</dbReference>
<dbReference type="Proteomes" id="UP000027180">
    <property type="component" value="Plasmid pRetIE4771e"/>
</dbReference>
<dbReference type="PANTHER" id="PTHR32502:SF2">
    <property type="entry name" value="D-TAGATOSE-1,6-BISPHOSPHATE ALDOLASE SUBUNIT KBAZ"/>
    <property type="match status" value="1"/>
</dbReference>
<reference evidence="2 3" key="1">
    <citation type="submission" date="2013-12" db="EMBL/GenBank/DDBJ databases">
        <title>Complete genome sequence of Rhizobium etli bv. mimosae IE4771.</title>
        <authorList>
            <person name="Bustos P."/>
            <person name="Santamaria R.I."/>
            <person name="Lozano L."/>
            <person name="Ormeno-Orrillo E."/>
            <person name="Rogel M.A."/>
            <person name="Romero D."/>
            <person name="Cevallos M.A."/>
            <person name="Martinez-Romero E."/>
            <person name="Gonzalez V."/>
        </authorList>
    </citation>
    <scope>NUCLEOTIDE SEQUENCE [LARGE SCALE GENOMIC DNA]</scope>
    <source>
        <strain evidence="2 3">IE4771</strain>
        <plasmid evidence="3">Plasmid pRetIE4771e</plasmid>
    </source>
</reference>
<dbReference type="GO" id="GO:0009025">
    <property type="term" value="F:tagatose-bisphosphate aldolase activity"/>
    <property type="evidence" value="ECO:0007669"/>
    <property type="project" value="UniProtKB-EC"/>
</dbReference>
<dbReference type="EMBL" id="CP006991">
    <property type="protein sequence ID" value="AIC31914.1"/>
    <property type="molecule type" value="Genomic_DNA"/>
</dbReference>
<dbReference type="Pfam" id="PF08013">
    <property type="entry name" value="GatZ_KbaZ-like"/>
    <property type="match status" value="1"/>
</dbReference>
<dbReference type="HOGENOM" id="CLU_053334_0_0_5"/>
<evidence type="ECO:0000313" key="3">
    <source>
        <dbReference type="Proteomes" id="UP000027180"/>
    </source>
</evidence>
<dbReference type="GO" id="GO:0005975">
    <property type="term" value="P:carbohydrate metabolic process"/>
    <property type="evidence" value="ECO:0007669"/>
    <property type="project" value="InterPro"/>
</dbReference>
<dbReference type="KEGG" id="rei:IE4771_PE00691"/>
<dbReference type="Gene3D" id="3.20.20.70">
    <property type="entry name" value="Aldolase class I"/>
    <property type="match status" value="1"/>
</dbReference>
<dbReference type="GO" id="GO:0005886">
    <property type="term" value="C:plasma membrane"/>
    <property type="evidence" value="ECO:0007669"/>
    <property type="project" value="TreeGrafter"/>
</dbReference>
<evidence type="ECO:0000313" key="2">
    <source>
        <dbReference type="EMBL" id="AIC31914.1"/>
    </source>
</evidence>
<name>A0A060IE60_RHIET</name>
<keyword evidence="2" id="KW-0456">Lyase</keyword>
<dbReference type="Gene3D" id="1.10.400.20">
    <property type="entry name" value="putative tagatose 6-phosphate kinase domain like"/>
    <property type="match status" value="1"/>
</dbReference>
<dbReference type="InterPro" id="IPR050303">
    <property type="entry name" value="GatZ_KbaZ_carbometab"/>
</dbReference>
<sequence>MDRILTRLAAARREGRPFGITSVCSAHPLVLRAAIRRAVREGGPVLIEATCNQVNHLGGYTGMTPEDFIRFAERIAAEEGLDRAGMIFGGDHLGPNPWRKKTPEAALEQASLMVEAYVRAGFGKIHLDASMGCAGEPAALDDRTIAERAAGLAEISERTAKAIGAPPPLYILGTEVPVPGGADHALEELRPTAPEAARATIAIHREIFSRAGLEDAFSRVIAFVVQPGVEFGSENVIGYRPEFATELTALLDEEPQFVFEAHSTDYQTREALTRLVRDGFPILKVGPGLTFALREAAYALDVIATEMVPGYGDRPLAAAMEAVMLSAPGDWQAHYHGDDTALRLQRHYSYSDRIRYYWNRPEADNAFETLLAALRGKTIPETLLHQFLPQLSPAEAGDPEAILIAAVDRVLADYQSAGGTTPMNFCTQGKMA</sequence>
<accession>A0A060IE60</accession>
<dbReference type="InterPro" id="IPR013785">
    <property type="entry name" value="Aldolase_TIM"/>
</dbReference>
<gene>
    <name evidence="2" type="primary">kbaZ</name>
    <name evidence="2" type="ORF">IE4771_PE00691</name>
</gene>
<protein>
    <submittedName>
        <fullName evidence="2">D-tagatose-1,6-bisphosphate aldolase subunit KbaZ</fullName>
        <ecNumber evidence="2">4.1.2.40</ecNumber>
    </submittedName>
</protein>
<geneLocation type="plasmid" evidence="2 3">
    <name>pRetIE4771e</name>
</geneLocation>
<keyword evidence="2" id="KW-0614">Plasmid</keyword>
<proteinExistence type="predicted"/>
<dbReference type="SUPFAM" id="SSF51569">
    <property type="entry name" value="Aldolase"/>
    <property type="match status" value="1"/>
</dbReference>
<dbReference type="OrthoDB" id="1672942at2"/>
<dbReference type="NCBIfam" id="TIGR02810">
    <property type="entry name" value="agaZ_gatZ"/>
    <property type="match status" value="1"/>
</dbReference>
<evidence type="ECO:0000256" key="1">
    <source>
        <dbReference type="ARBA" id="ARBA00005007"/>
    </source>
</evidence>
<dbReference type="InterPro" id="IPR012062">
    <property type="entry name" value="GatZ/KbaZ-like"/>
</dbReference>
<dbReference type="AlphaFoldDB" id="A0A060IE60"/>
<dbReference type="PANTHER" id="PTHR32502">
    <property type="entry name" value="N-ACETYLGALACTOSAMINE PERMEASE II COMPONENT-RELATED"/>
    <property type="match status" value="1"/>
</dbReference>